<sequence>MSGSSSITPTPVGSEEVVPSSGQPAAAETVKILLTATGVANTSTTTGGGGRERARDAAPEGEEEDNIVTTIDEVSDEEPMLDEGEKTPEPLQQMPTSPPPSITTHSYTAASCLSQRRCGLGDDISQISIADITVCPPTPACVTVKPFGVYRGSSSSVAEASPLSSPRHSQMVASTYAIKRGPSGYGMILMAIRVYIGQTDDYRIHHIIEKVDKKGPAWEAGLRKGCLVTHINGQSVIGLHHIQVMKLMIDKHNSFLYINTIPLEDTSIRKDKKKRLPTLGHRVGKLFRHRSSVSGRIKKKSFNSRMRGRDRKGVDSSGHSSSSTPSPKHSSSRSPSHRSSPQTPPLPLPAPCRT</sequence>
<dbReference type="SUPFAM" id="SSF50156">
    <property type="entry name" value="PDZ domain-like"/>
    <property type="match status" value="1"/>
</dbReference>
<name>A0AA35WN47_GEOBA</name>
<dbReference type="Pfam" id="PF17820">
    <property type="entry name" value="PDZ_6"/>
    <property type="match status" value="1"/>
</dbReference>
<evidence type="ECO:0000256" key="2">
    <source>
        <dbReference type="ARBA" id="ARBA00022475"/>
    </source>
</evidence>
<evidence type="ECO:0000256" key="1">
    <source>
        <dbReference type="ARBA" id="ARBA00004236"/>
    </source>
</evidence>
<evidence type="ECO:0000256" key="3">
    <source>
        <dbReference type="ARBA" id="ARBA00022737"/>
    </source>
</evidence>
<feature type="compositionally biased region" description="Low complexity" evidence="4">
    <location>
        <begin position="316"/>
        <end position="341"/>
    </location>
</feature>
<dbReference type="GO" id="GO:0043495">
    <property type="term" value="F:protein-membrane adaptor activity"/>
    <property type="evidence" value="ECO:0007669"/>
    <property type="project" value="TreeGrafter"/>
</dbReference>
<comment type="caution">
    <text evidence="6">The sequence shown here is derived from an EMBL/GenBank/DDBJ whole genome shotgun (WGS) entry which is preliminary data.</text>
</comment>
<dbReference type="Gene3D" id="2.30.42.10">
    <property type="match status" value="1"/>
</dbReference>
<feature type="compositionally biased region" description="Pro residues" evidence="4">
    <location>
        <begin position="342"/>
        <end position="354"/>
    </location>
</feature>
<keyword evidence="6" id="KW-0808">Transferase</keyword>
<dbReference type="AlphaFoldDB" id="A0AA35WN47"/>
<accession>A0AA35WN47</accession>
<keyword evidence="6" id="KW-0418">Kinase</keyword>
<feature type="domain" description="PDZ" evidence="5">
    <location>
        <begin position="207"/>
        <end position="243"/>
    </location>
</feature>
<organism evidence="6 7">
    <name type="scientific">Geodia barretti</name>
    <name type="common">Barrett's horny sponge</name>
    <dbReference type="NCBI Taxonomy" id="519541"/>
    <lineage>
        <taxon>Eukaryota</taxon>
        <taxon>Metazoa</taxon>
        <taxon>Porifera</taxon>
        <taxon>Demospongiae</taxon>
        <taxon>Heteroscleromorpha</taxon>
        <taxon>Tetractinellida</taxon>
        <taxon>Astrophorina</taxon>
        <taxon>Geodiidae</taxon>
        <taxon>Geodia</taxon>
    </lineage>
</organism>
<reference evidence="6" key="1">
    <citation type="submission" date="2023-03" db="EMBL/GenBank/DDBJ databases">
        <authorList>
            <person name="Steffen K."/>
            <person name="Cardenas P."/>
        </authorList>
    </citation>
    <scope>NUCLEOTIDE SEQUENCE</scope>
</reference>
<evidence type="ECO:0000256" key="4">
    <source>
        <dbReference type="SAM" id="MobiDB-lite"/>
    </source>
</evidence>
<dbReference type="InterPro" id="IPR041489">
    <property type="entry name" value="PDZ_6"/>
</dbReference>
<feature type="region of interest" description="Disordered" evidence="4">
    <location>
        <begin position="289"/>
        <end position="354"/>
    </location>
</feature>
<comment type="subcellular location">
    <subcellularLocation>
        <location evidence="1">Cell membrane</location>
    </subcellularLocation>
</comment>
<feature type="compositionally biased region" description="Acidic residues" evidence="4">
    <location>
        <begin position="73"/>
        <end position="82"/>
    </location>
</feature>
<dbReference type="Proteomes" id="UP001174909">
    <property type="component" value="Unassembled WGS sequence"/>
</dbReference>
<dbReference type="GO" id="GO:0072659">
    <property type="term" value="P:protein localization to plasma membrane"/>
    <property type="evidence" value="ECO:0007669"/>
    <property type="project" value="TreeGrafter"/>
</dbReference>
<keyword evidence="2" id="KW-0472">Membrane</keyword>
<dbReference type="PANTHER" id="PTHR14191">
    <property type="entry name" value="PDZ DOMAIN CONTAINING PROTEIN"/>
    <property type="match status" value="1"/>
</dbReference>
<keyword evidence="3" id="KW-0677">Repeat</keyword>
<feature type="compositionally biased region" description="Basic residues" evidence="4">
    <location>
        <begin position="289"/>
        <end position="310"/>
    </location>
</feature>
<keyword evidence="7" id="KW-1185">Reference proteome</keyword>
<dbReference type="GO" id="GO:0005102">
    <property type="term" value="F:signaling receptor binding"/>
    <property type="evidence" value="ECO:0007669"/>
    <property type="project" value="TreeGrafter"/>
</dbReference>
<proteinExistence type="predicted"/>
<feature type="compositionally biased region" description="Low complexity" evidence="4">
    <location>
        <begin position="35"/>
        <end position="45"/>
    </location>
</feature>
<dbReference type="EMBL" id="CASHTH010001800">
    <property type="protein sequence ID" value="CAI8020097.1"/>
    <property type="molecule type" value="Genomic_DNA"/>
</dbReference>
<keyword evidence="2" id="KW-1003">Cell membrane</keyword>
<dbReference type="PANTHER" id="PTHR14191:SF27">
    <property type="entry name" value="MICROTUBULE ASSOCIATED SERINE_THREONINE KINASE FAMILY MEMBER 4"/>
    <property type="match status" value="1"/>
</dbReference>
<feature type="region of interest" description="Disordered" evidence="4">
    <location>
        <begin position="1"/>
        <end position="104"/>
    </location>
</feature>
<feature type="compositionally biased region" description="Polar residues" evidence="4">
    <location>
        <begin position="1"/>
        <end position="11"/>
    </location>
</feature>
<dbReference type="GO" id="GO:0016324">
    <property type="term" value="C:apical plasma membrane"/>
    <property type="evidence" value="ECO:0007669"/>
    <property type="project" value="TreeGrafter"/>
</dbReference>
<dbReference type="InterPro" id="IPR051067">
    <property type="entry name" value="NHER"/>
</dbReference>
<protein>
    <submittedName>
        <fullName evidence="6">Microtubule-associated serine/threonine-protein kinase 3</fullName>
    </submittedName>
</protein>
<evidence type="ECO:0000313" key="6">
    <source>
        <dbReference type="EMBL" id="CAI8020097.1"/>
    </source>
</evidence>
<gene>
    <name evidence="6" type="ORF">GBAR_LOCUS12026</name>
</gene>
<dbReference type="GO" id="GO:0016301">
    <property type="term" value="F:kinase activity"/>
    <property type="evidence" value="ECO:0007669"/>
    <property type="project" value="UniProtKB-KW"/>
</dbReference>
<evidence type="ECO:0000259" key="5">
    <source>
        <dbReference type="Pfam" id="PF17820"/>
    </source>
</evidence>
<dbReference type="InterPro" id="IPR036034">
    <property type="entry name" value="PDZ_sf"/>
</dbReference>
<evidence type="ECO:0000313" key="7">
    <source>
        <dbReference type="Proteomes" id="UP001174909"/>
    </source>
</evidence>